<dbReference type="AlphaFoldDB" id="A0A5C8KWR9"/>
<proteinExistence type="predicted"/>
<protein>
    <submittedName>
        <fullName evidence="2">Nitrate reductase formation protein NapD</fullName>
    </submittedName>
</protein>
<feature type="region of interest" description="Disordered" evidence="1">
    <location>
        <begin position="1"/>
        <end position="26"/>
    </location>
</feature>
<dbReference type="EMBL" id="VRTS01000002">
    <property type="protein sequence ID" value="TXK65100.1"/>
    <property type="molecule type" value="Genomic_DNA"/>
</dbReference>
<gene>
    <name evidence="2" type="ORF">FU658_04785</name>
</gene>
<feature type="compositionally biased region" description="Basic residues" evidence="1">
    <location>
        <begin position="1"/>
        <end position="11"/>
    </location>
</feature>
<keyword evidence="3" id="KW-1185">Reference proteome</keyword>
<comment type="caution">
    <text evidence="2">The sequence shown here is derived from an EMBL/GenBank/DDBJ whole genome shotgun (WGS) entry which is preliminary data.</text>
</comment>
<reference evidence="2 3" key="1">
    <citation type="submission" date="2019-08" db="EMBL/GenBank/DDBJ databases">
        <authorList>
            <person name="Karlyshev A.V."/>
        </authorList>
    </citation>
    <scope>NUCLEOTIDE SEQUENCE [LARGE SCALE GENOMIC DNA]</scope>
    <source>
        <strain evidence="2 3">Alg18-2.2</strain>
    </source>
</reference>
<dbReference type="OrthoDB" id="5770785at2"/>
<name>A0A5C8KWR9_9GAMM</name>
<dbReference type="Pfam" id="PF03927">
    <property type="entry name" value="NapD"/>
    <property type="match status" value="1"/>
</dbReference>
<sequence>MHRLRRLRRTVPGRGGPRARAGPGSSRVSGLLHIASLLVHHRAEASTALDSLIDTLPVAELAMRDSTRSIVLCEGQDESQITDCIDALGQVQGVIGVSLVHHHAEAAESLMEDVENDHAS</sequence>
<dbReference type="Gene3D" id="3.30.70.920">
    <property type="match status" value="1"/>
</dbReference>
<dbReference type="InterPro" id="IPR005623">
    <property type="entry name" value="Chaperone_NapD_NO3_reduct"/>
</dbReference>
<evidence type="ECO:0000313" key="3">
    <source>
        <dbReference type="Proteomes" id="UP000321248"/>
    </source>
</evidence>
<dbReference type="Proteomes" id="UP000321248">
    <property type="component" value="Unassembled WGS sequence"/>
</dbReference>
<evidence type="ECO:0000313" key="2">
    <source>
        <dbReference type="EMBL" id="TXK65100.1"/>
    </source>
</evidence>
<accession>A0A5C8KWR9</accession>
<evidence type="ECO:0000256" key="1">
    <source>
        <dbReference type="SAM" id="MobiDB-lite"/>
    </source>
</evidence>
<organism evidence="2 3">
    <name type="scientific">Alkalisalibacterium limincola</name>
    <dbReference type="NCBI Taxonomy" id="2699169"/>
    <lineage>
        <taxon>Bacteria</taxon>
        <taxon>Pseudomonadati</taxon>
        <taxon>Pseudomonadota</taxon>
        <taxon>Gammaproteobacteria</taxon>
        <taxon>Lysobacterales</taxon>
        <taxon>Lysobacteraceae</taxon>
        <taxon>Alkalisalibacterium</taxon>
    </lineage>
</organism>